<keyword evidence="7" id="KW-0472">Membrane</keyword>
<dbReference type="AlphaFoldDB" id="I3YAI7"/>
<dbReference type="Gene3D" id="1.10.510.10">
    <property type="entry name" value="Transferase(Phosphotransferase) domain 1"/>
    <property type="match status" value="1"/>
</dbReference>
<feature type="region of interest" description="Disordered" evidence="6">
    <location>
        <begin position="391"/>
        <end position="438"/>
    </location>
</feature>
<dbReference type="InterPro" id="IPR008266">
    <property type="entry name" value="Tyr_kinase_AS"/>
</dbReference>
<feature type="binding site" evidence="5">
    <location>
        <position position="76"/>
    </location>
    <ligand>
        <name>ATP</name>
        <dbReference type="ChEBI" id="CHEBI:30616"/>
    </ligand>
</feature>
<dbReference type="InterPro" id="IPR020635">
    <property type="entry name" value="Tyr_kinase_cat_dom"/>
</dbReference>
<feature type="transmembrane region" description="Helical" evidence="7">
    <location>
        <begin position="359"/>
        <end position="380"/>
    </location>
</feature>
<keyword evidence="7" id="KW-1133">Transmembrane helix</keyword>
<feature type="domain" description="Protein kinase" evidence="8">
    <location>
        <begin position="47"/>
        <end position="320"/>
    </location>
</feature>
<dbReference type="HOGENOM" id="CLU_383054_0_0_6"/>
<dbReference type="PROSITE" id="PS50011">
    <property type="entry name" value="PROTEIN_KINASE_DOM"/>
    <property type="match status" value="1"/>
</dbReference>
<feature type="region of interest" description="Disordered" evidence="6">
    <location>
        <begin position="320"/>
        <end position="353"/>
    </location>
</feature>
<dbReference type="Gene3D" id="3.30.200.20">
    <property type="entry name" value="Phosphorylase Kinase, domain 1"/>
    <property type="match status" value="1"/>
</dbReference>
<feature type="compositionally biased region" description="Pro residues" evidence="6">
    <location>
        <begin position="391"/>
        <end position="400"/>
    </location>
</feature>
<keyword evidence="9" id="KW-0723">Serine/threonine-protein kinase</keyword>
<dbReference type="PANTHER" id="PTHR43289">
    <property type="entry name" value="MITOGEN-ACTIVATED PROTEIN KINASE KINASE KINASE 20-RELATED"/>
    <property type="match status" value="1"/>
</dbReference>
<dbReference type="SMART" id="SM00219">
    <property type="entry name" value="TyrKc"/>
    <property type="match status" value="1"/>
</dbReference>
<evidence type="ECO:0000256" key="7">
    <source>
        <dbReference type="SAM" id="Phobius"/>
    </source>
</evidence>
<dbReference type="GO" id="GO:0005524">
    <property type="term" value="F:ATP binding"/>
    <property type="evidence" value="ECO:0007669"/>
    <property type="project" value="UniProtKB-UniRule"/>
</dbReference>
<evidence type="ECO:0000313" key="10">
    <source>
        <dbReference type="Proteomes" id="UP000006062"/>
    </source>
</evidence>
<evidence type="ECO:0000256" key="2">
    <source>
        <dbReference type="ARBA" id="ARBA00022741"/>
    </source>
</evidence>
<dbReference type="SUPFAM" id="SSF56112">
    <property type="entry name" value="Protein kinase-like (PK-like)"/>
    <property type="match status" value="1"/>
</dbReference>
<dbReference type="KEGG" id="tvi:Thivi_2049"/>
<dbReference type="PANTHER" id="PTHR43289:SF34">
    <property type="entry name" value="SERINE_THREONINE-PROTEIN KINASE YBDM-RELATED"/>
    <property type="match status" value="1"/>
</dbReference>
<dbReference type="eggNOG" id="COG0515">
    <property type="taxonomic scope" value="Bacteria"/>
</dbReference>
<feature type="compositionally biased region" description="Basic and acidic residues" evidence="6">
    <location>
        <begin position="411"/>
        <end position="438"/>
    </location>
</feature>
<dbReference type="GO" id="GO:0004674">
    <property type="term" value="F:protein serine/threonine kinase activity"/>
    <property type="evidence" value="ECO:0007669"/>
    <property type="project" value="UniProtKB-KW"/>
</dbReference>
<organism evidence="9 10">
    <name type="scientific">Thiocystis violascens (strain ATCC 17096 / DSM 198 / 6111)</name>
    <name type="common">Chromatium violascens</name>
    <dbReference type="NCBI Taxonomy" id="765911"/>
    <lineage>
        <taxon>Bacteria</taxon>
        <taxon>Pseudomonadati</taxon>
        <taxon>Pseudomonadota</taxon>
        <taxon>Gammaproteobacteria</taxon>
        <taxon>Chromatiales</taxon>
        <taxon>Chromatiaceae</taxon>
        <taxon>Thiocystis</taxon>
    </lineage>
</organism>
<name>I3YAI7_THIV6</name>
<dbReference type="PROSITE" id="PS00107">
    <property type="entry name" value="PROTEIN_KINASE_ATP"/>
    <property type="match status" value="1"/>
</dbReference>
<reference evidence="9 10" key="1">
    <citation type="submission" date="2012-06" db="EMBL/GenBank/DDBJ databases">
        <title>Complete sequence of Thiocystis violascens DSM 198.</title>
        <authorList>
            <consortium name="US DOE Joint Genome Institute"/>
            <person name="Lucas S."/>
            <person name="Han J."/>
            <person name="Lapidus A."/>
            <person name="Cheng J.-F."/>
            <person name="Goodwin L."/>
            <person name="Pitluck S."/>
            <person name="Peters L."/>
            <person name="Ovchinnikova G."/>
            <person name="Teshima H."/>
            <person name="Detter J.C."/>
            <person name="Han C."/>
            <person name="Tapia R."/>
            <person name="Land M."/>
            <person name="Hauser L."/>
            <person name="Kyrpides N."/>
            <person name="Ivanova N."/>
            <person name="Pagani I."/>
            <person name="Vogl K."/>
            <person name="Liu Z."/>
            <person name="Frigaard N.-U."/>
            <person name="Bryant D."/>
            <person name="Woyke T."/>
        </authorList>
    </citation>
    <scope>NUCLEOTIDE SEQUENCE [LARGE SCALE GENOMIC DNA]</scope>
    <source>
        <strain evidence="10">ATCC 17096 / DSM 198 / 6111</strain>
    </source>
</reference>
<keyword evidence="7" id="KW-0812">Transmembrane</keyword>
<evidence type="ECO:0000256" key="5">
    <source>
        <dbReference type="PROSITE-ProRule" id="PRU10141"/>
    </source>
</evidence>
<accession>I3YAI7</accession>
<dbReference type="RefSeq" id="WP_014778460.1">
    <property type="nucleotide sequence ID" value="NC_018012.1"/>
</dbReference>
<dbReference type="InterPro" id="IPR000719">
    <property type="entry name" value="Prot_kinase_dom"/>
</dbReference>
<keyword evidence="2 5" id="KW-0547">Nucleotide-binding</keyword>
<keyword evidence="3 9" id="KW-0418">Kinase</keyword>
<dbReference type="EMBL" id="CP003154">
    <property type="protein sequence ID" value="AFL74005.1"/>
    <property type="molecule type" value="Genomic_DNA"/>
</dbReference>
<evidence type="ECO:0000313" key="9">
    <source>
        <dbReference type="EMBL" id="AFL74005.1"/>
    </source>
</evidence>
<proteinExistence type="predicted"/>
<dbReference type="STRING" id="765911.Thivi_2049"/>
<keyword evidence="10" id="KW-1185">Reference proteome</keyword>
<evidence type="ECO:0000256" key="3">
    <source>
        <dbReference type="ARBA" id="ARBA00022777"/>
    </source>
</evidence>
<dbReference type="GO" id="GO:0004713">
    <property type="term" value="F:protein tyrosine kinase activity"/>
    <property type="evidence" value="ECO:0007669"/>
    <property type="project" value="InterPro"/>
</dbReference>
<evidence type="ECO:0000256" key="6">
    <source>
        <dbReference type="SAM" id="MobiDB-lite"/>
    </source>
</evidence>
<protein>
    <submittedName>
        <fullName evidence="9">Serine/threonine protein kinase</fullName>
    </submittedName>
</protein>
<keyword evidence="1" id="KW-0808">Transferase</keyword>
<evidence type="ECO:0000256" key="1">
    <source>
        <dbReference type="ARBA" id="ARBA00022679"/>
    </source>
</evidence>
<dbReference type="Pfam" id="PF00069">
    <property type="entry name" value="Pkinase"/>
    <property type="match status" value="1"/>
</dbReference>
<evidence type="ECO:0000256" key="4">
    <source>
        <dbReference type="ARBA" id="ARBA00022840"/>
    </source>
</evidence>
<dbReference type="Proteomes" id="UP000006062">
    <property type="component" value="Chromosome"/>
</dbReference>
<dbReference type="CDD" id="cd14014">
    <property type="entry name" value="STKc_PknB_like"/>
    <property type="match status" value="1"/>
</dbReference>
<feature type="compositionally biased region" description="Low complexity" evidence="6">
    <location>
        <begin position="337"/>
        <end position="351"/>
    </location>
</feature>
<dbReference type="InterPro" id="IPR011009">
    <property type="entry name" value="Kinase-like_dom_sf"/>
</dbReference>
<dbReference type="InterPro" id="IPR017441">
    <property type="entry name" value="Protein_kinase_ATP_BS"/>
</dbReference>
<sequence length="722" mass="80152">MDAHAEPHCPSCFSATTAKPCPTCGWQPGAENPPPALALGTRLDGRYRLGRVLGHGGFGITYLVWDENLQLRLAIKEYLPRDSASRAPDGVSLAVYSGPAAEQFAYGLERFLEEARALARFDQHPGIVTVKSFFRAHGTGYSVMDYVEGLTLKQYLEQQPGGRLPFDQALRLLLPILDALRAVHQEGLLHRDIAPDNIYVSANGRIKLLDFGAARFAAGEHSKSLSVILKPGYAPEEQYRTKGKQGPWTDVYSLAATLYRAVTGILPPEALDRVELDELIPPSRLGIAITPAQEAVLFKALAVRAGERYPSVAALQEAWREAETPAQPTEQPMPAPSSVSQAKAAADQSSSPVKPRSRMLTAVLFIALLAMLGFGMIVLIPPPLEPTLPPLAVQPPPVAHPEPQSSLMSESDGRADQLAERQRQQRGEQNRLAEQKAARGREIAALEQRFNAHLASNALTMSPDGEYALRVLQQVLDKVEPDERWPWNGEERDSHGIENDARRRIVDRFLTKIDVSIENGDVEEAEKFIEVLYRLNIENEQVDLRKKKLKNLKLKKEDYKKKAVATIKALEDQLRCIKPPDPAKAIRIMLRNGFIKHSVWHDDELAQTPFSPDGIPVFEPTIDMKVYGQKVMYISGWARDKDGEARYPFARGPGTAPSVFISILLDASIDDVSYTPVKIRNNDGKIIARSTIHSSSDYGMWPRSEKGKVEIECENTTDLYVY</sequence>
<gene>
    <name evidence="9" type="ordered locus">Thivi_2049</name>
</gene>
<dbReference type="PROSITE" id="PS00109">
    <property type="entry name" value="PROTEIN_KINASE_TYR"/>
    <property type="match status" value="1"/>
</dbReference>
<evidence type="ECO:0000259" key="8">
    <source>
        <dbReference type="PROSITE" id="PS50011"/>
    </source>
</evidence>
<keyword evidence="4 5" id="KW-0067">ATP-binding</keyword>